<evidence type="ECO:0000313" key="5">
    <source>
        <dbReference type="Proteomes" id="UP000054270"/>
    </source>
</evidence>
<evidence type="ECO:0000256" key="3">
    <source>
        <dbReference type="SAM" id="SignalP"/>
    </source>
</evidence>
<dbReference type="GO" id="GO:0043386">
    <property type="term" value="P:mycotoxin biosynthetic process"/>
    <property type="evidence" value="ECO:0007669"/>
    <property type="project" value="InterPro"/>
</dbReference>
<organism evidence="4 5">
    <name type="scientific">Hypholoma sublateritium (strain FD-334 SS-4)</name>
    <dbReference type="NCBI Taxonomy" id="945553"/>
    <lineage>
        <taxon>Eukaryota</taxon>
        <taxon>Fungi</taxon>
        <taxon>Dikarya</taxon>
        <taxon>Basidiomycota</taxon>
        <taxon>Agaricomycotina</taxon>
        <taxon>Agaricomycetes</taxon>
        <taxon>Agaricomycetidae</taxon>
        <taxon>Agaricales</taxon>
        <taxon>Agaricineae</taxon>
        <taxon>Strophariaceae</taxon>
        <taxon>Hypholoma</taxon>
    </lineage>
</organism>
<dbReference type="Pfam" id="PF11807">
    <property type="entry name" value="UstYa"/>
    <property type="match status" value="1"/>
</dbReference>
<feature type="chain" id="PRO_5002246944" description="Oxidase ustYa" evidence="3">
    <location>
        <begin position="27"/>
        <end position="203"/>
    </location>
</feature>
<reference evidence="5" key="1">
    <citation type="submission" date="2014-04" db="EMBL/GenBank/DDBJ databases">
        <title>Evolutionary Origins and Diversification of the Mycorrhizal Mutualists.</title>
        <authorList>
            <consortium name="DOE Joint Genome Institute"/>
            <consortium name="Mycorrhizal Genomics Consortium"/>
            <person name="Kohler A."/>
            <person name="Kuo A."/>
            <person name="Nagy L.G."/>
            <person name="Floudas D."/>
            <person name="Copeland A."/>
            <person name="Barry K.W."/>
            <person name="Cichocki N."/>
            <person name="Veneault-Fourrey C."/>
            <person name="LaButti K."/>
            <person name="Lindquist E.A."/>
            <person name="Lipzen A."/>
            <person name="Lundell T."/>
            <person name="Morin E."/>
            <person name="Murat C."/>
            <person name="Riley R."/>
            <person name="Ohm R."/>
            <person name="Sun H."/>
            <person name="Tunlid A."/>
            <person name="Henrissat B."/>
            <person name="Grigoriev I.V."/>
            <person name="Hibbett D.S."/>
            <person name="Martin F."/>
        </authorList>
    </citation>
    <scope>NUCLEOTIDE SEQUENCE [LARGE SCALE GENOMIC DNA]</scope>
    <source>
        <strain evidence="5">FD-334 SS-4</strain>
    </source>
</reference>
<accession>A0A0D2MGG9</accession>
<keyword evidence="3" id="KW-0732">Signal</keyword>
<dbReference type="PANTHER" id="PTHR33365">
    <property type="entry name" value="YALI0B05434P"/>
    <property type="match status" value="1"/>
</dbReference>
<dbReference type="PANTHER" id="PTHR33365:SF4">
    <property type="entry name" value="CYCLOCHLOROTINE BIOSYNTHESIS PROTEIN O"/>
    <property type="match status" value="1"/>
</dbReference>
<name>A0A0D2MGG9_HYPSF</name>
<evidence type="ECO:0000256" key="1">
    <source>
        <dbReference type="ARBA" id="ARBA00004685"/>
    </source>
</evidence>
<dbReference type="AlphaFoldDB" id="A0A0D2MGG9"/>
<dbReference type="InterPro" id="IPR021765">
    <property type="entry name" value="UstYa-like"/>
</dbReference>
<protein>
    <recommendedName>
        <fullName evidence="6">Oxidase ustYa</fullName>
    </recommendedName>
</protein>
<evidence type="ECO:0000313" key="4">
    <source>
        <dbReference type="EMBL" id="KJA22688.1"/>
    </source>
</evidence>
<dbReference type="OMA" id="HYLNIAM"/>
<sequence length="203" mass="23064">MMGRSVTLPLPLVAAVLVALFISVSSDTLEILLSASFKHSTSITSSERTFPVALRRAAMTTTKSERFGLYANSSDWQSILPRGDGFFYHPDDGQHYLLAHYHNLHCLRSLRHYLNIAMVSNPDYKFNTMDKSHVDHCLIYLRQIALCNADVTLEPASHKQITPDGKVAETVTGVGITHQCTDWSQIWEYMEDNFEKYKDTYED</sequence>
<comment type="pathway">
    <text evidence="1">Mycotoxin biosynthesis.</text>
</comment>
<dbReference type="Proteomes" id="UP000054270">
    <property type="component" value="Unassembled WGS sequence"/>
</dbReference>
<comment type="similarity">
    <text evidence="2">Belongs to the ustYa family.</text>
</comment>
<evidence type="ECO:0008006" key="6">
    <source>
        <dbReference type="Google" id="ProtNLM"/>
    </source>
</evidence>
<dbReference type="OrthoDB" id="3687641at2759"/>
<gene>
    <name evidence="4" type="ORF">HYPSUDRAFT_40780</name>
</gene>
<proteinExistence type="inferred from homology"/>
<dbReference type="STRING" id="945553.A0A0D2MGG9"/>
<keyword evidence="5" id="KW-1185">Reference proteome</keyword>
<feature type="signal peptide" evidence="3">
    <location>
        <begin position="1"/>
        <end position="26"/>
    </location>
</feature>
<dbReference type="EMBL" id="KN817548">
    <property type="protein sequence ID" value="KJA22688.1"/>
    <property type="molecule type" value="Genomic_DNA"/>
</dbReference>
<evidence type="ECO:0000256" key="2">
    <source>
        <dbReference type="ARBA" id="ARBA00035112"/>
    </source>
</evidence>